<dbReference type="GO" id="GO:0045048">
    <property type="term" value="P:protein insertion into ER membrane"/>
    <property type="evidence" value="ECO:0007669"/>
    <property type="project" value="InterPro"/>
</dbReference>
<organism evidence="3 4">
    <name type="scientific">Fonsecaea multimorphosa CBS 102226</name>
    <dbReference type="NCBI Taxonomy" id="1442371"/>
    <lineage>
        <taxon>Eukaryota</taxon>
        <taxon>Fungi</taxon>
        <taxon>Dikarya</taxon>
        <taxon>Ascomycota</taxon>
        <taxon>Pezizomycotina</taxon>
        <taxon>Eurotiomycetes</taxon>
        <taxon>Chaetothyriomycetidae</taxon>
        <taxon>Chaetothyriales</taxon>
        <taxon>Herpotrichiellaceae</taxon>
        <taxon>Fonsecaea</taxon>
    </lineage>
</organism>
<dbReference type="AlphaFoldDB" id="A0A0D2KC12"/>
<dbReference type="InterPro" id="IPR007317">
    <property type="entry name" value="GET4"/>
</dbReference>
<feature type="compositionally biased region" description="Basic and acidic residues" evidence="2">
    <location>
        <begin position="375"/>
        <end position="388"/>
    </location>
</feature>
<reference evidence="3 4" key="1">
    <citation type="submission" date="2015-01" db="EMBL/GenBank/DDBJ databases">
        <title>The Genome Sequence of Fonsecaea multimorphosa CBS 102226.</title>
        <authorList>
            <consortium name="The Broad Institute Genomics Platform"/>
            <person name="Cuomo C."/>
            <person name="de Hoog S."/>
            <person name="Gorbushina A."/>
            <person name="Stielow B."/>
            <person name="Teixiera M."/>
            <person name="Abouelleil A."/>
            <person name="Chapman S.B."/>
            <person name="Priest M."/>
            <person name="Young S.K."/>
            <person name="Wortman J."/>
            <person name="Nusbaum C."/>
            <person name="Birren B."/>
        </authorList>
    </citation>
    <scope>NUCLEOTIDE SEQUENCE [LARGE SCALE GENOMIC DNA]</scope>
    <source>
        <strain evidence="3 4">CBS 102226</strain>
    </source>
</reference>
<evidence type="ECO:0000256" key="1">
    <source>
        <dbReference type="ARBA" id="ARBA00005351"/>
    </source>
</evidence>
<dbReference type="STRING" id="1442371.A0A0D2KC12"/>
<dbReference type="Proteomes" id="UP000053411">
    <property type="component" value="Unassembled WGS sequence"/>
</dbReference>
<dbReference type="Pfam" id="PF04190">
    <property type="entry name" value="GET4"/>
    <property type="match status" value="1"/>
</dbReference>
<accession>A0A0D2KC12</accession>
<evidence type="ECO:0000313" key="3">
    <source>
        <dbReference type="EMBL" id="KIX94248.1"/>
    </source>
</evidence>
<dbReference type="GO" id="GO:0072380">
    <property type="term" value="C:TRC complex"/>
    <property type="evidence" value="ECO:0007669"/>
    <property type="project" value="TreeGrafter"/>
</dbReference>
<sequence>MSAKIAKTIARQKEKLLLSFMPLSSANPRHMHTNTNTNTLDASRSETLTCATFRIAEGNFYEAHQQLRVITARYLKASDYTSACDVLYNGALLLLRADQGGSGGDLALMLLNDVYVKGEYACDGENKQRLLEIFRAFPKEEPTRKRFVSEMVNWSGKFGGLERGDAEIHHEVGKVLAEEGEAYDAERHLVIGTQASAPVLASLHYVWYKLDQPHLAPIYASRSVLPYLLVGNLSSANAALSTFTSHLTTQNPNLLSMSQPLESAKSGTSLRIFPSIPLLNFLSLLLLACQKADAGLFRQLAKFYAPHLKEVEGLWSEPLAHVGEIWFGIKIPRQSAGNPLFDMMGSMLFGGGQQPGNKAATPRSGTPKPAAGGGARKEIEKPPTMDLD</sequence>
<evidence type="ECO:0000256" key="2">
    <source>
        <dbReference type="SAM" id="MobiDB-lite"/>
    </source>
</evidence>
<comment type="similarity">
    <text evidence="1">Belongs to the GET4 family.</text>
</comment>
<dbReference type="OrthoDB" id="10252405at2759"/>
<proteinExistence type="inferred from homology"/>
<dbReference type="EMBL" id="KN848088">
    <property type="protein sequence ID" value="KIX94248.1"/>
    <property type="molecule type" value="Genomic_DNA"/>
</dbReference>
<protein>
    <recommendedName>
        <fullName evidence="5">DUF410 domain-containing protein</fullName>
    </recommendedName>
</protein>
<dbReference type="PANTHER" id="PTHR12875:SF0">
    <property type="entry name" value="GOLGI TO ER TRAFFIC PROTEIN 4 HOMOLOG"/>
    <property type="match status" value="1"/>
</dbReference>
<dbReference type="PANTHER" id="PTHR12875">
    <property type="entry name" value="GOLGI TO ER TRAFFIC PROTEIN 4 HOMOLOG"/>
    <property type="match status" value="1"/>
</dbReference>
<keyword evidence="4" id="KW-1185">Reference proteome</keyword>
<name>A0A0D2KC12_9EURO</name>
<dbReference type="VEuPathDB" id="FungiDB:Z520_09958"/>
<evidence type="ECO:0008006" key="5">
    <source>
        <dbReference type="Google" id="ProtNLM"/>
    </source>
</evidence>
<gene>
    <name evidence="3" type="ORF">Z520_09958</name>
</gene>
<dbReference type="RefSeq" id="XP_016628371.1">
    <property type="nucleotide sequence ID" value="XM_016780452.1"/>
</dbReference>
<dbReference type="InterPro" id="IPR011990">
    <property type="entry name" value="TPR-like_helical_dom_sf"/>
</dbReference>
<dbReference type="GeneID" id="27715704"/>
<dbReference type="Gene3D" id="1.25.40.10">
    <property type="entry name" value="Tetratricopeptide repeat domain"/>
    <property type="match status" value="1"/>
</dbReference>
<evidence type="ECO:0000313" key="4">
    <source>
        <dbReference type="Proteomes" id="UP000053411"/>
    </source>
</evidence>
<feature type="region of interest" description="Disordered" evidence="2">
    <location>
        <begin position="351"/>
        <end position="388"/>
    </location>
</feature>